<comment type="catalytic activity">
    <reaction evidence="9 10">
        <text>tRNA(Tyr) + L-tyrosine + ATP = L-tyrosyl-tRNA(Tyr) + AMP + diphosphate + H(+)</text>
        <dbReference type="Rhea" id="RHEA:10220"/>
        <dbReference type="Rhea" id="RHEA-COMP:9706"/>
        <dbReference type="Rhea" id="RHEA-COMP:9707"/>
        <dbReference type="ChEBI" id="CHEBI:15378"/>
        <dbReference type="ChEBI" id="CHEBI:30616"/>
        <dbReference type="ChEBI" id="CHEBI:33019"/>
        <dbReference type="ChEBI" id="CHEBI:58315"/>
        <dbReference type="ChEBI" id="CHEBI:78442"/>
        <dbReference type="ChEBI" id="CHEBI:78536"/>
        <dbReference type="ChEBI" id="CHEBI:456215"/>
        <dbReference type="EC" id="6.1.1.1"/>
    </reaction>
</comment>
<evidence type="ECO:0000256" key="6">
    <source>
        <dbReference type="ARBA" id="ARBA00022884"/>
    </source>
</evidence>
<evidence type="ECO:0000256" key="10">
    <source>
        <dbReference type="HAMAP-Rule" id="MF_02007"/>
    </source>
</evidence>
<dbReference type="PANTHER" id="PTHR11766:SF1">
    <property type="entry name" value="TYROSINE--TRNA LIGASE"/>
    <property type="match status" value="1"/>
</dbReference>
<dbReference type="InterPro" id="IPR024108">
    <property type="entry name" value="Tyr-tRNA-ligase_bac_2"/>
</dbReference>
<dbReference type="SUPFAM" id="SSF55174">
    <property type="entry name" value="Alpha-L RNA-binding motif"/>
    <property type="match status" value="1"/>
</dbReference>
<dbReference type="PROSITE" id="PS00178">
    <property type="entry name" value="AA_TRNA_LIGASE_I"/>
    <property type="match status" value="1"/>
</dbReference>
<reference evidence="11 12" key="1">
    <citation type="submission" date="2020-08" db="EMBL/GenBank/DDBJ databases">
        <title>Genomic Encyclopedia of Type Strains, Phase IV (KMG-V): Genome sequencing to study the core and pangenomes of soil and plant-associated prokaryotes.</title>
        <authorList>
            <person name="Whitman W."/>
        </authorList>
    </citation>
    <scope>NUCLEOTIDE SEQUENCE [LARGE SCALE GENOMIC DNA]</scope>
    <source>
        <strain evidence="11 12">X5P2</strain>
    </source>
</reference>
<evidence type="ECO:0000256" key="1">
    <source>
        <dbReference type="ARBA" id="ARBA00011738"/>
    </source>
</evidence>
<dbReference type="GO" id="GO:0005829">
    <property type="term" value="C:cytosol"/>
    <property type="evidence" value="ECO:0007669"/>
    <property type="project" value="TreeGrafter"/>
</dbReference>
<dbReference type="EC" id="6.1.1.1" evidence="10"/>
<dbReference type="Gene3D" id="1.10.240.10">
    <property type="entry name" value="Tyrosyl-Transfer RNA Synthetase"/>
    <property type="match status" value="1"/>
</dbReference>
<keyword evidence="8 10" id="KW-0030">Aminoacyl-tRNA synthetase</keyword>
<keyword evidence="2 10" id="KW-0963">Cytoplasm</keyword>
<comment type="subcellular location">
    <subcellularLocation>
        <location evidence="10">Cytoplasm</location>
    </subcellularLocation>
</comment>
<sequence>MPTFASLEDQLDLITKGAAEIVPLEALKERIAKSIATGMPMRIKAGFDPTAPDLHLGHTVLLRKLKHFQSLGHTVIFLIGDSTALIGDPTGRNVTRKPLTPEQIAANAETYKEQVFKILDPEKTEVRYNSEWLDKLSYYDMVKLMAQFTVSQMLEREDFHKRFNEEQPIALHELIYPIAQGYDSVALKCDVELGGTDQKFNLMRGRDLQKHYGQPQQIVLMTSIMEGLDGVQKMSKSLGNAIGIHEPAAEMYGKLMSVSDELMWKYWTLLTDLRSSEITQMQADVAAGALHPMQAKKNLAWTITRDFHSKEEADSAADGWAKMFQQRGVSDDVPVVKVSKAAEDLVVTNGPFGTSVKMTKLLQLSGLASSAGEATRKLAENAVSVNGEKFAEKVIKLEILGDSPTLRLGKKSVRLEWTN</sequence>
<comment type="similarity">
    <text evidence="10">Belongs to the class-I aminoacyl-tRNA synthetase family. TyrS type 2 subfamily.</text>
</comment>
<keyword evidence="5 10" id="KW-0067">ATP-binding</keyword>
<dbReference type="InterPro" id="IPR024088">
    <property type="entry name" value="Tyr-tRNA-ligase_bac-type"/>
</dbReference>
<evidence type="ECO:0000256" key="9">
    <source>
        <dbReference type="ARBA" id="ARBA00048248"/>
    </source>
</evidence>
<dbReference type="FunFam" id="3.40.50.620:FF:000061">
    <property type="entry name" value="Tyrosine--tRNA ligase"/>
    <property type="match status" value="1"/>
</dbReference>
<dbReference type="Gene3D" id="3.40.50.620">
    <property type="entry name" value="HUPs"/>
    <property type="match status" value="1"/>
</dbReference>
<protein>
    <recommendedName>
        <fullName evidence="10">Tyrosine--tRNA ligase</fullName>
        <ecNumber evidence="10">6.1.1.1</ecNumber>
    </recommendedName>
    <alternativeName>
        <fullName evidence="10">Tyrosyl-tRNA synthetase</fullName>
        <shortName evidence="10">TyrRS</shortName>
    </alternativeName>
</protein>
<dbReference type="InterPro" id="IPR001412">
    <property type="entry name" value="aa-tRNA-synth_I_CS"/>
</dbReference>
<evidence type="ECO:0000313" key="12">
    <source>
        <dbReference type="Proteomes" id="UP000535182"/>
    </source>
</evidence>
<keyword evidence="4 10" id="KW-0547">Nucleotide-binding</keyword>
<dbReference type="PANTHER" id="PTHR11766">
    <property type="entry name" value="TYROSYL-TRNA SYNTHETASE"/>
    <property type="match status" value="1"/>
</dbReference>
<feature type="binding site" evidence="10">
    <location>
        <position position="236"/>
    </location>
    <ligand>
        <name>ATP</name>
        <dbReference type="ChEBI" id="CHEBI:30616"/>
    </ligand>
</feature>
<dbReference type="GO" id="GO:0004831">
    <property type="term" value="F:tyrosine-tRNA ligase activity"/>
    <property type="evidence" value="ECO:0007669"/>
    <property type="project" value="UniProtKB-UniRule"/>
</dbReference>
<comment type="function">
    <text evidence="10">Catalyzes the attachment of tyrosine to tRNA(Tyr) in a two-step reaction: tyrosine is first activated by ATP to form Tyr-AMP and then transferred to the acceptor end of tRNA(Tyr).</text>
</comment>
<dbReference type="HAMAP" id="MF_02007">
    <property type="entry name" value="Tyr_tRNA_synth_type2"/>
    <property type="match status" value="1"/>
</dbReference>
<dbReference type="InterPro" id="IPR014729">
    <property type="entry name" value="Rossmann-like_a/b/a_fold"/>
</dbReference>
<dbReference type="RefSeq" id="WP_183973429.1">
    <property type="nucleotide sequence ID" value="NZ_JACHEB010000001.1"/>
</dbReference>
<evidence type="ECO:0000256" key="5">
    <source>
        <dbReference type="ARBA" id="ARBA00022840"/>
    </source>
</evidence>
<dbReference type="Proteomes" id="UP000535182">
    <property type="component" value="Unassembled WGS sequence"/>
</dbReference>
<accession>A0A9X0QB55</accession>
<dbReference type="SUPFAM" id="SSF52374">
    <property type="entry name" value="Nucleotidylyl transferase"/>
    <property type="match status" value="1"/>
</dbReference>
<feature type="short sequence motif" description="'KMSKS' region" evidence="10">
    <location>
        <begin position="233"/>
        <end position="237"/>
    </location>
</feature>
<keyword evidence="6" id="KW-0694">RNA-binding</keyword>
<dbReference type="CDD" id="cd00805">
    <property type="entry name" value="TyrRS_core"/>
    <property type="match status" value="1"/>
</dbReference>
<evidence type="ECO:0000256" key="3">
    <source>
        <dbReference type="ARBA" id="ARBA00022598"/>
    </source>
</evidence>
<keyword evidence="12" id="KW-1185">Reference proteome</keyword>
<dbReference type="GO" id="GO:0006437">
    <property type="term" value="P:tyrosyl-tRNA aminoacylation"/>
    <property type="evidence" value="ECO:0007669"/>
    <property type="project" value="UniProtKB-UniRule"/>
</dbReference>
<dbReference type="NCBIfam" id="TIGR00234">
    <property type="entry name" value="tyrS"/>
    <property type="match status" value="1"/>
</dbReference>
<keyword evidence="3 10" id="KW-0436">Ligase</keyword>
<evidence type="ECO:0000256" key="2">
    <source>
        <dbReference type="ARBA" id="ARBA00022490"/>
    </source>
</evidence>
<comment type="subunit">
    <text evidence="1 10">Homodimer.</text>
</comment>
<keyword evidence="7 10" id="KW-0648">Protein biosynthesis</keyword>
<comment type="caution">
    <text evidence="11">The sequence shown here is derived from an EMBL/GenBank/DDBJ whole genome shotgun (WGS) entry which is preliminary data.</text>
</comment>
<evidence type="ECO:0000256" key="7">
    <source>
        <dbReference type="ARBA" id="ARBA00022917"/>
    </source>
</evidence>
<organism evidence="11 12">
    <name type="scientific">Tunturiibacter gelidiferens</name>
    <dbReference type="NCBI Taxonomy" id="3069689"/>
    <lineage>
        <taxon>Bacteria</taxon>
        <taxon>Pseudomonadati</taxon>
        <taxon>Acidobacteriota</taxon>
        <taxon>Terriglobia</taxon>
        <taxon>Terriglobales</taxon>
        <taxon>Acidobacteriaceae</taxon>
        <taxon>Tunturiibacter</taxon>
    </lineage>
</organism>
<name>A0A9X0QB55_9BACT</name>
<dbReference type="GO" id="GO:0005524">
    <property type="term" value="F:ATP binding"/>
    <property type="evidence" value="ECO:0007669"/>
    <property type="project" value="UniProtKB-UniRule"/>
</dbReference>
<dbReference type="InterPro" id="IPR002305">
    <property type="entry name" value="aa-tRNA-synth_Ic"/>
</dbReference>
<dbReference type="PRINTS" id="PR01040">
    <property type="entry name" value="TRNASYNTHTYR"/>
</dbReference>
<proteinExistence type="inferred from homology"/>
<dbReference type="EMBL" id="JACHEB010000001">
    <property type="protein sequence ID" value="MBB5327078.1"/>
    <property type="molecule type" value="Genomic_DNA"/>
</dbReference>
<evidence type="ECO:0000256" key="4">
    <source>
        <dbReference type="ARBA" id="ARBA00022741"/>
    </source>
</evidence>
<dbReference type="AlphaFoldDB" id="A0A9X0QB55"/>
<evidence type="ECO:0000256" key="8">
    <source>
        <dbReference type="ARBA" id="ARBA00023146"/>
    </source>
</evidence>
<gene>
    <name evidence="10" type="primary">tyrS</name>
    <name evidence="11" type="ORF">HDF14_000672</name>
</gene>
<dbReference type="GO" id="GO:0003723">
    <property type="term" value="F:RNA binding"/>
    <property type="evidence" value="ECO:0007669"/>
    <property type="project" value="UniProtKB-KW"/>
</dbReference>
<dbReference type="Pfam" id="PF00579">
    <property type="entry name" value="tRNA-synt_1b"/>
    <property type="match status" value="1"/>
</dbReference>
<evidence type="ECO:0000313" key="11">
    <source>
        <dbReference type="EMBL" id="MBB5327078.1"/>
    </source>
</evidence>
<dbReference type="InterPro" id="IPR002307">
    <property type="entry name" value="Tyr-tRNA-ligase"/>
</dbReference>
<feature type="short sequence motif" description="'HIGH' region" evidence="10">
    <location>
        <begin position="49"/>
        <end position="58"/>
    </location>
</feature>